<dbReference type="EMBL" id="AAOE01000024">
    <property type="protein sequence ID" value="EAR08223.1"/>
    <property type="molecule type" value="Genomic_DNA"/>
</dbReference>
<keyword evidence="2" id="KW-1185">Reference proteome</keyword>
<dbReference type="HOGENOM" id="CLU_1314558_0_0_6"/>
<evidence type="ECO:0000313" key="2">
    <source>
        <dbReference type="Proteomes" id="UP000005953"/>
    </source>
</evidence>
<dbReference type="Gene3D" id="3.40.50.1000">
    <property type="entry name" value="HAD superfamily/HAD-like"/>
    <property type="match status" value="1"/>
</dbReference>
<dbReference type="RefSeq" id="WP_008043015.1">
    <property type="nucleotide sequence ID" value="NZ_CH724149.1"/>
</dbReference>
<dbReference type="AlphaFoldDB" id="A4BI80"/>
<dbReference type="InterPro" id="IPR023214">
    <property type="entry name" value="HAD_sf"/>
</dbReference>
<comment type="caution">
    <text evidence="1">The sequence shown here is derived from an EMBL/GenBank/DDBJ whole genome shotgun (WGS) entry which is preliminary data.</text>
</comment>
<proteinExistence type="predicted"/>
<dbReference type="Gene3D" id="1.10.150.240">
    <property type="entry name" value="Putative phosphatase, domain 2"/>
    <property type="match status" value="1"/>
</dbReference>
<protein>
    <submittedName>
        <fullName evidence="1">Uncharacterized protein</fullName>
    </submittedName>
</protein>
<name>A4BI80_9GAMM</name>
<accession>A4BI80</accession>
<dbReference type="InterPro" id="IPR023198">
    <property type="entry name" value="PGP-like_dom2"/>
</dbReference>
<gene>
    <name evidence="1" type="ORF">MED297_14830</name>
</gene>
<reference evidence="1 2" key="1">
    <citation type="submission" date="2006-02" db="EMBL/GenBank/DDBJ databases">
        <authorList>
            <person name="Pinhassi J."/>
            <person name="Pedros-Alio C."/>
            <person name="Ferriera S."/>
            <person name="Johnson J."/>
            <person name="Kravitz S."/>
            <person name="Halpern A."/>
            <person name="Remington K."/>
            <person name="Beeson K."/>
            <person name="Tran B."/>
            <person name="Rogers Y.-H."/>
            <person name="Friedman R."/>
            <person name="Venter J.C."/>
        </authorList>
    </citation>
    <scope>NUCLEOTIDE SEQUENCE [LARGE SCALE GENOMIC DNA]</scope>
    <source>
        <strain evidence="1 2">MED297</strain>
    </source>
</reference>
<evidence type="ECO:0000313" key="1">
    <source>
        <dbReference type="EMBL" id="EAR08223.1"/>
    </source>
</evidence>
<organism evidence="1 2">
    <name type="scientific">Reinekea blandensis MED297</name>
    <dbReference type="NCBI Taxonomy" id="314283"/>
    <lineage>
        <taxon>Bacteria</taxon>
        <taxon>Pseudomonadati</taxon>
        <taxon>Pseudomonadota</taxon>
        <taxon>Gammaproteobacteria</taxon>
        <taxon>Oceanospirillales</taxon>
        <taxon>Saccharospirillaceae</taxon>
        <taxon>Reinekea</taxon>
    </lineage>
</organism>
<dbReference type="Proteomes" id="UP000005953">
    <property type="component" value="Unassembled WGS sequence"/>
</dbReference>
<sequence>MRLMVFDLDTALCQASTMDGLAMASAIQDLTERSISPESIHSISDFKSIWYQATGVLPSASELKALRERFAFHLRRQFIIRPSVVSANYPMIDVVNRLQNHPETAVALVSAASESAVALKVRAIGLQCDALPIATGDDSDHADGLLKVVQVRVRRGFGFRFDQATLVAGSEWQPAADRHKMELYSPAKFATHYVKAPRSNLFKRARLGA</sequence>